<evidence type="ECO:0000313" key="3">
    <source>
        <dbReference type="Proteomes" id="UP000283855"/>
    </source>
</evidence>
<evidence type="ECO:0000259" key="1">
    <source>
        <dbReference type="Pfam" id="PF18922"/>
    </source>
</evidence>
<comment type="caution">
    <text evidence="2">The sequence shown here is derived from an EMBL/GenBank/DDBJ whole genome shotgun (WGS) entry which is preliminary data.</text>
</comment>
<dbReference type="EMBL" id="QSFT01000011">
    <property type="protein sequence ID" value="RHA76276.1"/>
    <property type="molecule type" value="Genomic_DNA"/>
</dbReference>
<proteinExistence type="predicted"/>
<dbReference type="RefSeq" id="WP_022276976.1">
    <property type="nucleotide sequence ID" value="NZ_CABJGD010000011.1"/>
</dbReference>
<dbReference type="InterPro" id="IPR043729">
    <property type="entry name" value="DUF5672"/>
</dbReference>
<gene>
    <name evidence="2" type="ORF">DW921_06955</name>
</gene>
<evidence type="ECO:0000313" key="2">
    <source>
        <dbReference type="EMBL" id="RHA76276.1"/>
    </source>
</evidence>
<dbReference type="Pfam" id="PF18922">
    <property type="entry name" value="DUF5672"/>
    <property type="match status" value="1"/>
</dbReference>
<organism evidence="2 3">
    <name type="scientific">Phocaeicola coprophilus</name>
    <dbReference type="NCBI Taxonomy" id="387090"/>
    <lineage>
        <taxon>Bacteria</taxon>
        <taxon>Pseudomonadati</taxon>
        <taxon>Bacteroidota</taxon>
        <taxon>Bacteroidia</taxon>
        <taxon>Bacteroidales</taxon>
        <taxon>Bacteroidaceae</taxon>
        <taxon>Phocaeicola</taxon>
    </lineage>
</organism>
<dbReference type="AlphaFoldDB" id="A0A413T0Y0"/>
<reference evidence="2 3" key="1">
    <citation type="submission" date="2018-08" db="EMBL/GenBank/DDBJ databases">
        <title>A genome reference for cultivated species of the human gut microbiota.</title>
        <authorList>
            <person name="Zou Y."/>
            <person name="Xue W."/>
            <person name="Luo G."/>
        </authorList>
    </citation>
    <scope>NUCLEOTIDE SEQUENCE [LARGE SCALE GENOMIC DNA]</scope>
    <source>
        <strain evidence="2 3">AM42-38</strain>
    </source>
</reference>
<name>A0A413T0Y0_9BACT</name>
<dbReference type="Proteomes" id="UP000283855">
    <property type="component" value="Unassembled WGS sequence"/>
</dbReference>
<feature type="domain" description="DUF5672" evidence="1">
    <location>
        <begin position="60"/>
        <end position="241"/>
    </location>
</feature>
<accession>A0A413T0Y0</accession>
<sequence>MKYSVKIIIPFYKETLKDWEKAALANNMEKLSNYPVVFLKPEGLNISSYEQACPQAETISVSTDWLGTKRGIAGYNEMMMSEAFYQLFSDCEYILICHTDAWIFRDDLSAWCQKGYDLIAAPWPTRPRYRHFPMKQFIQLKKWLFSSPEKISRMQMYDKIGNGGLCLRKVDSFIQACRKYAREIADFNARTDSMHNEDIFWALIPKEFHYPDVQTAIQFAFDLKPRVCYTLNHKELPMGCHGFMHKSRMNFWKPFIPCIP</sequence>
<protein>
    <recommendedName>
        <fullName evidence="1">DUF5672 domain-containing protein</fullName>
    </recommendedName>
</protein>